<dbReference type="CDD" id="cd23763">
    <property type="entry name" value="ASKHA_ATPase_ROK"/>
    <property type="match status" value="1"/>
</dbReference>
<dbReference type="RefSeq" id="WP_193116469.1">
    <property type="nucleotide sequence ID" value="NZ_BAAAIR010000100.1"/>
</dbReference>
<dbReference type="SUPFAM" id="SSF53067">
    <property type="entry name" value="Actin-like ATPase domain"/>
    <property type="match status" value="1"/>
</dbReference>
<evidence type="ECO:0000259" key="3">
    <source>
        <dbReference type="PROSITE" id="PS51332"/>
    </source>
</evidence>
<dbReference type="Gene3D" id="3.30.420.40">
    <property type="match status" value="3"/>
</dbReference>
<dbReference type="PANTHER" id="PTHR18964:SF149">
    <property type="entry name" value="BIFUNCTIONAL UDP-N-ACETYLGLUCOSAMINE 2-EPIMERASE_N-ACETYLMANNOSAMINE KINASE"/>
    <property type="match status" value="1"/>
</dbReference>
<dbReference type="PANTHER" id="PTHR18964">
    <property type="entry name" value="ROK (REPRESSOR, ORF, KINASE) FAMILY"/>
    <property type="match status" value="1"/>
</dbReference>
<dbReference type="Pfam" id="PF00480">
    <property type="entry name" value="ROK"/>
    <property type="match status" value="2"/>
</dbReference>
<dbReference type="PROSITE" id="PS51332">
    <property type="entry name" value="B12_BINDING"/>
    <property type="match status" value="1"/>
</dbReference>
<accession>A0ABW0FGX7</accession>
<dbReference type="InterPro" id="IPR036390">
    <property type="entry name" value="WH_DNA-bd_sf"/>
</dbReference>
<comment type="caution">
    <text evidence="4">The sequence shown here is derived from an EMBL/GenBank/DDBJ whole genome shotgun (WGS) entry which is preliminary data.</text>
</comment>
<feature type="domain" description="B12-binding" evidence="3">
    <location>
        <begin position="234"/>
        <end position="369"/>
    </location>
</feature>
<comment type="similarity">
    <text evidence="1">Belongs to the ROK (NagC/XylR) family.</text>
</comment>
<keyword evidence="5" id="KW-1185">Reference proteome</keyword>
<sequence>MTGVTKGVEGMHRTGRRADPSSVRSWNEYAVVDALRTDGPQRITELVGSTGLSQATLAEVLRGLSDKGWADVGPARVSGPGRPSQMFSARTPAGQVLGVDIGPHSVRAVSTDLAGEPVRRAECEVADGEIRRDASPVHEAVSTVVAECTDDASEVWVTAFALSGTVDDGGRLARSVTLPAWEGHRPGDLLGECIQGITMADNDVRAALWAEHRVGVSRGHTEVVQIQLGRRPSMALLLGGVPRQGVHHIAGDLSMSALRPTSELRAWRSDADGIRDPVGHMVQAALDGDPAVLATVKDYTGQVAETLALAATLVDPSLVVVGGALTPLAHLFEDDLREYLATHAQIAPELGISQLDQFASAHGAALLASRDILSTLADPTTGLRPFTREAYTAGVGS</sequence>
<name>A0ABW0FGX7_9MICO</name>
<proteinExistence type="inferred from homology"/>
<dbReference type="InterPro" id="IPR000600">
    <property type="entry name" value="ROK"/>
</dbReference>
<evidence type="ECO:0000256" key="2">
    <source>
        <dbReference type="SAM" id="MobiDB-lite"/>
    </source>
</evidence>
<dbReference type="InterPro" id="IPR043129">
    <property type="entry name" value="ATPase_NBD"/>
</dbReference>
<protein>
    <submittedName>
        <fullName evidence="4">ROK family protein</fullName>
    </submittedName>
</protein>
<gene>
    <name evidence="4" type="ORF">ACFPK8_13485</name>
</gene>
<dbReference type="InterPro" id="IPR036388">
    <property type="entry name" value="WH-like_DNA-bd_sf"/>
</dbReference>
<dbReference type="GeneID" id="303299234"/>
<dbReference type="SUPFAM" id="SSF46785">
    <property type="entry name" value="Winged helix' DNA-binding domain"/>
    <property type="match status" value="1"/>
</dbReference>
<dbReference type="Proteomes" id="UP001595937">
    <property type="component" value="Unassembled WGS sequence"/>
</dbReference>
<reference evidence="5" key="1">
    <citation type="journal article" date="2019" name="Int. J. Syst. Evol. Microbiol.">
        <title>The Global Catalogue of Microorganisms (GCM) 10K type strain sequencing project: providing services to taxonomists for standard genome sequencing and annotation.</title>
        <authorList>
            <consortium name="The Broad Institute Genomics Platform"/>
            <consortium name="The Broad Institute Genome Sequencing Center for Infectious Disease"/>
            <person name="Wu L."/>
            <person name="Ma J."/>
        </authorList>
    </citation>
    <scope>NUCLEOTIDE SEQUENCE [LARGE SCALE GENOMIC DNA]</scope>
    <source>
        <strain evidence="5">CGMCC 1.16455</strain>
    </source>
</reference>
<evidence type="ECO:0000313" key="4">
    <source>
        <dbReference type="EMBL" id="MFC5298522.1"/>
    </source>
</evidence>
<feature type="compositionally biased region" description="Basic and acidic residues" evidence="2">
    <location>
        <begin position="9"/>
        <end position="19"/>
    </location>
</feature>
<evidence type="ECO:0000256" key="1">
    <source>
        <dbReference type="ARBA" id="ARBA00006479"/>
    </source>
</evidence>
<evidence type="ECO:0000313" key="5">
    <source>
        <dbReference type="Proteomes" id="UP001595937"/>
    </source>
</evidence>
<organism evidence="4 5">
    <name type="scientific">Brachybacterium tyrofermentans</name>
    <dbReference type="NCBI Taxonomy" id="47848"/>
    <lineage>
        <taxon>Bacteria</taxon>
        <taxon>Bacillati</taxon>
        <taxon>Actinomycetota</taxon>
        <taxon>Actinomycetes</taxon>
        <taxon>Micrococcales</taxon>
        <taxon>Dermabacteraceae</taxon>
        <taxon>Brachybacterium</taxon>
    </lineage>
</organism>
<dbReference type="InterPro" id="IPR006158">
    <property type="entry name" value="Cobalamin-bd"/>
</dbReference>
<dbReference type="EMBL" id="JBHSLN010000072">
    <property type="protein sequence ID" value="MFC5298522.1"/>
    <property type="molecule type" value="Genomic_DNA"/>
</dbReference>
<feature type="region of interest" description="Disordered" evidence="2">
    <location>
        <begin position="1"/>
        <end position="22"/>
    </location>
</feature>
<dbReference type="Gene3D" id="1.10.10.10">
    <property type="entry name" value="Winged helix-like DNA-binding domain superfamily/Winged helix DNA-binding domain"/>
    <property type="match status" value="1"/>
</dbReference>